<accession>A0A0W0XVB0</accession>
<dbReference type="AlphaFoldDB" id="A0A0W0XVB0"/>
<comment type="caution">
    <text evidence="1">The sequence shown here is derived from an EMBL/GenBank/DDBJ whole genome shotgun (WGS) entry which is preliminary data.</text>
</comment>
<proteinExistence type="predicted"/>
<dbReference type="RefSeq" id="WP_237760748.1">
    <property type="nucleotide sequence ID" value="NZ_CAAAIN010000001.1"/>
</dbReference>
<dbReference type="EMBL" id="LNYT01000007">
    <property type="protein sequence ID" value="KTD48415.1"/>
    <property type="molecule type" value="Genomic_DNA"/>
</dbReference>
<sequence>MIDQLHLSDRILQHVLLHQLKPTFPFVMNPNCYHLHGPSGVKYATEQVKKVLEEKKPKYLIRADIKSHYHDPKLNLMLERIIVNPIETPRGYKNPVQALRYAALYPNFLVHFISSR</sequence>
<evidence type="ECO:0000313" key="1">
    <source>
        <dbReference type="EMBL" id="KTD48415.1"/>
    </source>
</evidence>
<evidence type="ECO:0000313" key="2">
    <source>
        <dbReference type="Proteomes" id="UP000054608"/>
    </source>
</evidence>
<dbReference type="PATRIC" id="fig|458.5.peg.797"/>
<organism evidence="1 2">
    <name type="scientific">Legionella rubrilucens</name>
    <dbReference type="NCBI Taxonomy" id="458"/>
    <lineage>
        <taxon>Bacteria</taxon>
        <taxon>Pseudomonadati</taxon>
        <taxon>Pseudomonadota</taxon>
        <taxon>Gammaproteobacteria</taxon>
        <taxon>Legionellales</taxon>
        <taxon>Legionellaceae</taxon>
        <taxon>Legionella</taxon>
    </lineage>
</organism>
<keyword evidence="2" id="KW-1185">Reference proteome</keyword>
<gene>
    <name evidence="1" type="ORF">Lrub_0766</name>
</gene>
<dbReference type="Proteomes" id="UP000054608">
    <property type="component" value="Unassembled WGS sequence"/>
</dbReference>
<name>A0A0W0XVB0_9GAMM</name>
<reference evidence="1 2" key="1">
    <citation type="submission" date="2015-11" db="EMBL/GenBank/DDBJ databases">
        <title>Genomic analysis of 38 Legionella species identifies large and diverse effector repertoires.</title>
        <authorList>
            <person name="Burstein D."/>
            <person name="Amaro F."/>
            <person name="Zusman T."/>
            <person name="Lifshitz Z."/>
            <person name="Cohen O."/>
            <person name="Gilbert J.A."/>
            <person name="Pupko T."/>
            <person name="Shuman H.A."/>
            <person name="Segal G."/>
        </authorList>
    </citation>
    <scope>NUCLEOTIDE SEQUENCE [LARGE SCALE GENOMIC DNA]</scope>
    <source>
        <strain evidence="1 2">WA-270A-C2</strain>
    </source>
</reference>
<protein>
    <submittedName>
        <fullName evidence="1">Uncharacterized protein</fullName>
    </submittedName>
</protein>
<dbReference type="STRING" id="458.Lrub_0766"/>